<proteinExistence type="predicted"/>
<dbReference type="EMBL" id="JBBUTG010000004">
    <property type="protein sequence ID" value="MEK8031079.1"/>
    <property type="molecule type" value="Genomic_DNA"/>
</dbReference>
<sequence length="123" mass="12425">MSKKISLAAVLMASLLAGCGGGGNESGPDEEIQLSSSSIEVEGPPGSCAVGYYGKVHIFGGQPPYTVNNSVPAGVLLSTDRVADSGGSFDVTFLGQCLKGAPVTVEDDMGRLATVELTNSMGQ</sequence>
<organism evidence="2 3">
    <name type="scientific">Ideonella lacteola</name>
    <dbReference type="NCBI Taxonomy" id="2984193"/>
    <lineage>
        <taxon>Bacteria</taxon>
        <taxon>Pseudomonadati</taxon>
        <taxon>Pseudomonadota</taxon>
        <taxon>Betaproteobacteria</taxon>
        <taxon>Burkholderiales</taxon>
        <taxon>Sphaerotilaceae</taxon>
        <taxon>Ideonella</taxon>
    </lineage>
</organism>
<keyword evidence="3" id="KW-1185">Reference proteome</keyword>
<dbReference type="RefSeq" id="WP_341425441.1">
    <property type="nucleotide sequence ID" value="NZ_JBBUTG010000004.1"/>
</dbReference>
<gene>
    <name evidence="2" type="ORF">AACH06_09660</name>
</gene>
<dbReference type="Proteomes" id="UP001371218">
    <property type="component" value="Unassembled WGS sequence"/>
</dbReference>
<accession>A0ABU9BPQ6</accession>
<evidence type="ECO:0000313" key="2">
    <source>
        <dbReference type="EMBL" id="MEK8031079.1"/>
    </source>
</evidence>
<name>A0ABU9BPQ6_9BURK</name>
<keyword evidence="1" id="KW-0732">Signal</keyword>
<dbReference type="PROSITE" id="PS51257">
    <property type="entry name" value="PROKAR_LIPOPROTEIN"/>
    <property type="match status" value="1"/>
</dbReference>
<feature type="signal peptide" evidence="1">
    <location>
        <begin position="1"/>
        <end position="19"/>
    </location>
</feature>
<feature type="chain" id="PRO_5045569870" description="Lipoprotein" evidence="1">
    <location>
        <begin position="20"/>
        <end position="123"/>
    </location>
</feature>
<comment type="caution">
    <text evidence="2">The sequence shown here is derived from an EMBL/GenBank/DDBJ whole genome shotgun (WGS) entry which is preliminary data.</text>
</comment>
<protein>
    <recommendedName>
        <fullName evidence="4">Lipoprotein</fullName>
    </recommendedName>
</protein>
<evidence type="ECO:0000256" key="1">
    <source>
        <dbReference type="SAM" id="SignalP"/>
    </source>
</evidence>
<reference evidence="2 3" key="1">
    <citation type="submission" date="2024-04" db="EMBL/GenBank/DDBJ databases">
        <title>Novel species of the genus Ideonella isolated from streams.</title>
        <authorList>
            <person name="Lu H."/>
        </authorList>
    </citation>
    <scope>NUCLEOTIDE SEQUENCE [LARGE SCALE GENOMIC DNA]</scope>
    <source>
        <strain evidence="2 3">DXS29W</strain>
    </source>
</reference>
<evidence type="ECO:0008006" key="4">
    <source>
        <dbReference type="Google" id="ProtNLM"/>
    </source>
</evidence>
<evidence type="ECO:0000313" key="3">
    <source>
        <dbReference type="Proteomes" id="UP001371218"/>
    </source>
</evidence>